<feature type="region of interest" description="Disordered" evidence="1">
    <location>
        <begin position="89"/>
        <end position="109"/>
    </location>
</feature>
<proteinExistence type="predicted"/>
<protein>
    <submittedName>
        <fullName evidence="2">Uncharacterized protein</fullName>
    </submittedName>
</protein>
<name>A0A8H4P8S3_9HYPO</name>
<feature type="region of interest" description="Disordered" evidence="1">
    <location>
        <begin position="290"/>
        <end position="338"/>
    </location>
</feature>
<dbReference type="AlphaFoldDB" id="A0A8H4P8S3"/>
<dbReference type="EMBL" id="JAADYS010000851">
    <property type="protein sequence ID" value="KAF4466619.1"/>
    <property type="molecule type" value="Genomic_DNA"/>
</dbReference>
<sequence length="338" mass="37214">MRRGLDVVLAEDNGCSGKTREKGGCVLSHRYGAVRGARPALKGIHRHQSPVLWLGILIVASSQDPEFQSPGHTARETAMRHRILDVAEVDEEGKPPRHQSQIDSLPDLPGARRLGLGPRSLQPILELHLVGSRIPKAYSSATREFRAGKIQSTLVLATCPRSPQSNRLDVVLSIGAQWHAGRHKLRSGPARTWRLGRVVEMGEFNSMGSELQVLHHRHRPSTAGNPPVSPAAGQLKRRPIGDSSRRDIWNHFLLFLAARSLRPLLWYGYPGYISIHTVLRLDSPCSLDGNLSGQAGRPPRERENARTDDGTGHTGYWTHKAPKGQSLQSPQGPVRPPT</sequence>
<gene>
    <name evidence="2" type="ORF">FALBO_6516</name>
</gene>
<reference evidence="2 3" key="1">
    <citation type="submission" date="2020-01" db="EMBL/GenBank/DDBJ databases">
        <title>Identification and distribution of gene clusters putatively required for synthesis of sphingolipid metabolism inhibitors in phylogenetically diverse species of the filamentous fungus Fusarium.</title>
        <authorList>
            <person name="Kim H.-S."/>
            <person name="Busman M."/>
            <person name="Brown D.W."/>
            <person name="Divon H."/>
            <person name="Uhlig S."/>
            <person name="Proctor R.H."/>
        </authorList>
    </citation>
    <scope>NUCLEOTIDE SEQUENCE [LARGE SCALE GENOMIC DNA]</scope>
    <source>
        <strain evidence="2 3">NRRL 20459</strain>
    </source>
</reference>
<organism evidence="2 3">
    <name type="scientific">Fusarium albosuccineum</name>
    <dbReference type="NCBI Taxonomy" id="1237068"/>
    <lineage>
        <taxon>Eukaryota</taxon>
        <taxon>Fungi</taxon>
        <taxon>Dikarya</taxon>
        <taxon>Ascomycota</taxon>
        <taxon>Pezizomycotina</taxon>
        <taxon>Sordariomycetes</taxon>
        <taxon>Hypocreomycetidae</taxon>
        <taxon>Hypocreales</taxon>
        <taxon>Nectriaceae</taxon>
        <taxon>Fusarium</taxon>
        <taxon>Fusarium decemcellulare species complex</taxon>
    </lineage>
</organism>
<comment type="caution">
    <text evidence="2">The sequence shown here is derived from an EMBL/GenBank/DDBJ whole genome shotgun (WGS) entry which is preliminary data.</text>
</comment>
<evidence type="ECO:0000256" key="1">
    <source>
        <dbReference type="SAM" id="MobiDB-lite"/>
    </source>
</evidence>
<evidence type="ECO:0000313" key="2">
    <source>
        <dbReference type="EMBL" id="KAF4466619.1"/>
    </source>
</evidence>
<accession>A0A8H4P8S3</accession>
<feature type="compositionally biased region" description="Basic and acidic residues" evidence="1">
    <location>
        <begin position="298"/>
        <end position="311"/>
    </location>
</feature>
<evidence type="ECO:0000313" key="3">
    <source>
        <dbReference type="Proteomes" id="UP000554235"/>
    </source>
</evidence>
<feature type="region of interest" description="Disordered" evidence="1">
    <location>
        <begin position="217"/>
        <end position="240"/>
    </location>
</feature>
<keyword evidence="3" id="KW-1185">Reference proteome</keyword>
<dbReference type="Proteomes" id="UP000554235">
    <property type="component" value="Unassembled WGS sequence"/>
</dbReference>